<dbReference type="RefSeq" id="WP_142904816.1">
    <property type="nucleotide sequence ID" value="NZ_ML660094.1"/>
</dbReference>
<organism evidence="2 3">
    <name type="scientific">Exilibacterium tricleocarpae</name>
    <dbReference type="NCBI Taxonomy" id="2591008"/>
    <lineage>
        <taxon>Bacteria</taxon>
        <taxon>Pseudomonadati</taxon>
        <taxon>Pseudomonadota</taxon>
        <taxon>Gammaproteobacteria</taxon>
        <taxon>Cellvibrionales</taxon>
        <taxon>Cellvibrionaceae</taxon>
        <taxon>Exilibacterium</taxon>
    </lineage>
</organism>
<accession>A0A545TLE7</accession>
<gene>
    <name evidence="2" type="ORF">FKG94_13215</name>
</gene>
<dbReference type="AlphaFoldDB" id="A0A545TLE7"/>
<protein>
    <submittedName>
        <fullName evidence="2">Chemotaxis protein</fullName>
    </submittedName>
</protein>
<feature type="coiled-coil region" evidence="1">
    <location>
        <begin position="127"/>
        <end position="154"/>
    </location>
</feature>
<dbReference type="Proteomes" id="UP000319732">
    <property type="component" value="Unassembled WGS sequence"/>
</dbReference>
<comment type="caution">
    <text evidence="2">The sequence shown here is derived from an EMBL/GenBank/DDBJ whole genome shotgun (WGS) entry which is preliminary data.</text>
</comment>
<evidence type="ECO:0000256" key="1">
    <source>
        <dbReference type="SAM" id="Coils"/>
    </source>
</evidence>
<dbReference type="EMBL" id="VHSG01000013">
    <property type="protein sequence ID" value="TQV78037.1"/>
    <property type="molecule type" value="Genomic_DNA"/>
</dbReference>
<proteinExistence type="predicted"/>
<evidence type="ECO:0000313" key="2">
    <source>
        <dbReference type="EMBL" id="TQV78037.1"/>
    </source>
</evidence>
<name>A0A545TLE7_9GAMM</name>
<sequence>MPQTEQPNYFVIAAIVAAELYQAMVVARQIALTASNARSLAIRAGQGAAGFRAITDFIDDLASVTVNASKVINNQAVAVSRIASDTARAEFALVSFDNAFHKASGAPYLSSLDASYQRTQEYRDSLREKFDKQVVNLNSRLEELARELRTAMVLSAMSRVEASQAGGQFEQPLNVIAQKVADAAAEIQRRVKYSRQMFSHLGKGRAD</sequence>
<reference evidence="2 3" key="1">
    <citation type="submission" date="2019-06" db="EMBL/GenBank/DDBJ databases">
        <title>Whole genome sequence for Cellvibrionaceae sp. R142.</title>
        <authorList>
            <person name="Wang G."/>
        </authorList>
    </citation>
    <scope>NUCLEOTIDE SEQUENCE [LARGE SCALE GENOMIC DNA]</scope>
    <source>
        <strain evidence="2 3">R142</strain>
    </source>
</reference>
<dbReference type="OrthoDB" id="8442309at2"/>
<keyword evidence="1" id="KW-0175">Coiled coil</keyword>
<keyword evidence="3" id="KW-1185">Reference proteome</keyword>
<evidence type="ECO:0000313" key="3">
    <source>
        <dbReference type="Proteomes" id="UP000319732"/>
    </source>
</evidence>